<gene>
    <name evidence="2" type="ORF">A9Q02_04780</name>
</gene>
<feature type="domain" description="N-acetyltransferase" evidence="1">
    <location>
        <begin position="26"/>
        <end position="189"/>
    </location>
</feature>
<dbReference type="InterPro" id="IPR000182">
    <property type="entry name" value="GNAT_dom"/>
</dbReference>
<dbReference type="EMBL" id="LYXE01000157">
    <property type="protein sequence ID" value="PDV97225.1"/>
    <property type="molecule type" value="Genomic_DNA"/>
</dbReference>
<name>A0A2H3KHG1_9CHLR</name>
<protein>
    <recommendedName>
        <fullName evidence="1">N-acetyltransferase domain-containing protein</fullName>
    </recommendedName>
</protein>
<dbReference type="PROSITE" id="PS51186">
    <property type="entry name" value="GNAT"/>
    <property type="match status" value="1"/>
</dbReference>
<dbReference type="OrthoDB" id="5516749at2"/>
<dbReference type="AlphaFoldDB" id="A0A2H3KHG1"/>
<comment type="caution">
    <text evidence="2">The sequence shown here is derived from an EMBL/GenBank/DDBJ whole genome shotgun (WGS) entry which is preliminary data.</text>
</comment>
<evidence type="ECO:0000259" key="1">
    <source>
        <dbReference type="PROSITE" id="PS51186"/>
    </source>
</evidence>
<evidence type="ECO:0000313" key="2">
    <source>
        <dbReference type="EMBL" id="PDV97225.1"/>
    </source>
</evidence>
<dbReference type="GO" id="GO:0016747">
    <property type="term" value="F:acyltransferase activity, transferring groups other than amino-acyl groups"/>
    <property type="evidence" value="ECO:0007669"/>
    <property type="project" value="InterPro"/>
</dbReference>
<organism evidence="2 3">
    <name type="scientific">Candidatus Chloroploca asiatica</name>
    <dbReference type="NCBI Taxonomy" id="1506545"/>
    <lineage>
        <taxon>Bacteria</taxon>
        <taxon>Bacillati</taxon>
        <taxon>Chloroflexota</taxon>
        <taxon>Chloroflexia</taxon>
        <taxon>Chloroflexales</taxon>
        <taxon>Chloroflexineae</taxon>
        <taxon>Oscillochloridaceae</taxon>
        <taxon>Candidatus Chloroploca</taxon>
    </lineage>
</organism>
<reference evidence="2 3" key="1">
    <citation type="submission" date="2016-05" db="EMBL/GenBank/DDBJ databases">
        <authorList>
            <person name="Lavstsen T."/>
            <person name="Jespersen J.S."/>
        </authorList>
    </citation>
    <scope>NUCLEOTIDE SEQUENCE [LARGE SCALE GENOMIC DNA]</scope>
    <source>
        <strain evidence="2 3">B7-9</strain>
    </source>
</reference>
<sequence>MRPSLALEQPDSRAIVTLETRDGRRVKVRHMRREDAVLLKRMFYRLSSETRYRRFFVPLDKVEEERVDLEAHRLASIDPTHECALIALIEENGRDECIGVARYGLLDHRRDACEASVVIRDDYQGAGLGGLLFDLLVQVALASGLHHMILLTHADNLGMIALVKRVGLPFKGHHSAGLYEIDLMLCDALKPFFPFTSAEA</sequence>
<dbReference type="RefSeq" id="WP_097654650.1">
    <property type="nucleotide sequence ID" value="NZ_LYXE01000157.1"/>
</dbReference>
<keyword evidence="3" id="KW-1185">Reference proteome</keyword>
<dbReference type="Gene3D" id="3.40.630.30">
    <property type="match status" value="1"/>
</dbReference>
<accession>A0A2H3KHG1</accession>
<evidence type="ECO:0000313" key="3">
    <source>
        <dbReference type="Proteomes" id="UP000220922"/>
    </source>
</evidence>
<dbReference type="InterPro" id="IPR016181">
    <property type="entry name" value="Acyl_CoA_acyltransferase"/>
</dbReference>
<dbReference type="SUPFAM" id="SSF55729">
    <property type="entry name" value="Acyl-CoA N-acyltransferases (Nat)"/>
    <property type="match status" value="1"/>
</dbReference>
<dbReference type="Pfam" id="PF00583">
    <property type="entry name" value="Acetyltransf_1"/>
    <property type="match status" value="1"/>
</dbReference>
<proteinExistence type="predicted"/>
<dbReference type="Proteomes" id="UP000220922">
    <property type="component" value="Unassembled WGS sequence"/>
</dbReference>